<dbReference type="Proteomes" id="UP000248806">
    <property type="component" value="Unassembled WGS sequence"/>
</dbReference>
<reference evidence="2 3" key="1">
    <citation type="submission" date="2018-06" db="EMBL/GenBank/DDBJ databases">
        <title>Genomic Encyclopedia of Archaeal and Bacterial Type Strains, Phase II (KMG-II): from individual species to whole genera.</title>
        <authorList>
            <person name="Goeker M."/>
        </authorList>
    </citation>
    <scope>NUCLEOTIDE SEQUENCE [LARGE SCALE GENOMIC DNA]</scope>
    <source>
        <strain evidence="2 3">ATCC BAA-1881</strain>
    </source>
</reference>
<evidence type="ECO:0000313" key="2">
    <source>
        <dbReference type="EMBL" id="PZW27518.1"/>
    </source>
</evidence>
<keyword evidence="1" id="KW-0812">Transmembrane</keyword>
<feature type="transmembrane region" description="Helical" evidence="1">
    <location>
        <begin position="88"/>
        <end position="117"/>
    </location>
</feature>
<dbReference type="InterPro" id="IPR018723">
    <property type="entry name" value="DUF2254_membrane"/>
</dbReference>
<accession>A0A326U6C7</accession>
<keyword evidence="3" id="KW-1185">Reference proteome</keyword>
<name>A0A326U6C7_THEHA</name>
<dbReference type="EMBL" id="QKUF01000012">
    <property type="protein sequence ID" value="PZW27518.1"/>
    <property type="molecule type" value="Genomic_DNA"/>
</dbReference>
<dbReference type="OrthoDB" id="2955631at2"/>
<dbReference type="AlphaFoldDB" id="A0A326U6C7"/>
<comment type="caution">
    <text evidence="2">The sequence shown here is derived from an EMBL/GenBank/DDBJ whole genome shotgun (WGS) entry which is preliminary data.</text>
</comment>
<feature type="transmembrane region" description="Helical" evidence="1">
    <location>
        <begin position="47"/>
        <end position="68"/>
    </location>
</feature>
<evidence type="ECO:0000256" key="1">
    <source>
        <dbReference type="SAM" id="Phobius"/>
    </source>
</evidence>
<sequence>MPYRIRRRSKAAYTTSRLTLEGSRRIGLGKTLLGMLRSRWEDLLDGFWLVPGLVAATGFLLALALLGLDHLFPFARLPIGFSGSAATARSLLSTIAGALITVAGLVFSVTMVALQLVSSQFTSRALRGILSNRLNQVVTGGLVGIFTYCMFILVAIRDKGEGDSTQFVPALSVSMAFLLAFVGLILLMMFIGYTSQSLQVSHITADIAGKTLRSLAHRYPGVGYEQWNDDGKQLLNEWEKSESPTGIYAASAGYVQTISLQLLASVAHKADLRLSLRVCPGDFVTPETIVADVWPADAVDTAIVEAIQNCISVSRERDMLQDPSFGVRQLADIALRALSHAINDPTTAVLAIGYLEAIFERIAGEDPLADILRLKGDECAIVARYVTFEEYLQVFVEIGRYAWENARVVNVLLDAVAHIAEAVVSHNRPERLLLLGRIAAAIALPAIQQAKTTLDRTSIREHLHNVERITGTESIVLERRG</sequence>
<feature type="transmembrane region" description="Helical" evidence="1">
    <location>
        <begin position="168"/>
        <end position="193"/>
    </location>
</feature>
<keyword evidence="1" id="KW-0472">Membrane</keyword>
<keyword evidence="1" id="KW-1133">Transmembrane helix</keyword>
<gene>
    <name evidence="2" type="ORF">EI42_03605</name>
</gene>
<dbReference type="RefSeq" id="WP_111323961.1">
    <property type="nucleotide sequence ID" value="NZ_BIFX01000001.1"/>
</dbReference>
<feature type="transmembrane region" description="Helical" evidence="1">
    <location>
        <begin position="137"/>
        <end position="156"/>
    </location>
</feature>
<organism evidence="2 3">
    <name type="scientific">Thermosporothrix hazakensis</name>
    <dbReference type="NCBI Taxonomy" id="644383"/>
    <lineage>
        <taxon>Bacteria</taxon>
        <taxon>Bacillati</taxon>
        <taxon>Chloroflexota</taxon>
        <taxon>Ktedonobacteria</taxon>
        <taxon>Ktedonobacterales</taxon>
        <taxon>Thermosporotrichaceae</taxon>
        <taxon>Thermosporothrix</taxon>
    </lineage>
</organism>
<proteinExistence type="predicted"/>
<evidence type="ECO:0000313" key="3">
    <source>
        <dbReference type="Proteomes" id="UP000248806"/>
    </source>
</evidence>
<dbReference type="Pfam" id="PF10011">
    <property type="entry name" value="DUF2254"/>
    <property type="match status" value="1"/>
</dbReference>
<protein>
    <submittedName>
        <fullName evidence="2">Putative membrane protein</fullName>
    </submittedName>
</protein>